<dbReference type="InterPro" id="IPR003703">
    <property type="entry name" value="Acyl_CoA_thio"/>
</dbReference>
<dbReference type="PANTHER" id="PTHR11066">
    <property type="entry name" value="ACYL-COA THIOESTERASE"/>
    <property type="match status" value="1"/>
</dbReference>
<reference evidence="5" key="1">
    <citation type="journal article" date="2014" name="Int. J. Syst. Evol. Microbiol.">
        <title>Complete genome of a new Firmicutes species belonging to the dominant human colonic microbiota ('Ruminococcus bicirculans') reveals two chromosomes and a selective capacity to utilize plant glucans.</title>
        <authorList>
            <consortium name="NISC Comparative Sequencing Program"/>
            <person name="Wegmann U."/>
            <person name="Louis P."/>
            <person name="Goesmann A."/>
            <person name="Henrissat B."/>
            <person name="Duncan S.H."/>
            <person name="Flint H.J."/>
        </authorList>
    </citation>
    <scope>NUCLEOTIDE SEQUENCE</scope>
    <source>
        <strain evidence="5">KCTC 62575</strain>
    </source>
</reference>
<name>A0A371YPU7_9GAMM</name>
<dbReference type="GO" id="GO:0047617">
    <property type="term" value="F:fatty acyl-CoA hydrolase activity"/>
    <property type="evidence" value="ECO:0007669"/>
    <property type="project" value="InterPro"/>
</dbReference>
<dbReference type="RefSeq" id="WP_107008374.1">
    <property type="nucleotide sequence ID" value="NZ_JBHRSF010000030.1"/>
</dbReference>
<keyword evidence="2" id="KW-0378">Hydrolase</keyword>
<dbReference type="EMBL" id="JBHRSF010000030">
    <property type="protein sequence ID" value="MFC2995519.1"/>
    <property type="molecule type" value="Genomic_DNA"/>
</dbReference>
<evidence type="ECO:0000313" key="6">
    <source>
        <dbReference type="EMBL" id="RFC83486.1"/>
    </source>
</evidence>
<dbReference type="InterPro" id="IPR042171">
    <property type="entry name" value="Acyl-CoA_hotdog"/>
</dbReference>
<accession>A0A371YPU7</accession>
<sequence length="265" mass="29980">MSVLAQLYQDIEQNSEFEFPKGWLQGRTIFGGLVAGVLIHKATHTIDDACKKLLSCSVTFVGPIEEKAVRLTAEILRQGKSVTTIEVRLWQNDAVQSILIASFGSQRESRIQVALEPKVPAFPAIDDIHVLPKNLPFPECVQNFQLAWTDGQYPMSGSKTPDFKGLCRFDPNFHTQRAMTLPDILTLMDVWPPGVLPMFRKPAPASTLTWQVTFVHPLQSHLHDWFKYQVVTDYAEHGYATEHAYLWDSENRLIAIARQTVTVFT</sequence>
<dbReference type="Pfam" id="PF13622">
    <property type="entry name" value="4HBT_3"/>
    <property type="match status" value="1"/>
</dbReference>
<dbReference type="Gene3D" id="2.40.160.210">
    <property type="entry name" value="Acyl-CoA thioesterase, double hotdog domain"/>
    <property type="match status" value="1"/>
</dbReference>
<evidence type="ECO:0000313" key="8">
    <source>
        <dbReference type="Proteomes" id="UP001595455"/>
    </source>
</evidence>
<dbReference type="GO" id="GO:0006637">
    <property type="term" value="P:acyl-CoA metabolic process"/>
    <property type="evidence" value="ECO:0007669"/>
    <property type="project" value="InterPro"/>
</dbReference>
<comment type="similarity">
    <text evidence="1">Belongs to the C/M/P thioester hydrolase family.</text>
</comment>
<evidence type="ECO:0000259" key="3">
    <source>
        <dbReference type="Pfam" id="PF13622"/>
    </source>
</evidence>
<dbReference type="PANTHER" id="PTHR11066:SF34">
    <property type="entry name" value="ACYL-COENZYME A THIOESTERASE 8"/>
    <property type="match status" value="1"/>
</dbReference>
<evidence type="ECO:0000313" key="7">
    <source>
        <dbReference type="Proteomes" id="UP000240957"/>
    </source>
</evidence>
<reference evidence="5" key="4">
    <citation type="submission" date="2024-09" db="EMBL/GenBank/DDBJ databases">
        <authorList>
            <person name="Sun Q."/>
            <person name="Mori K."/>
        </authorList>
    </citation>
    <scope>NUCLEOTIDE SEQUENCE</scope>
    <source>
        <strain evidence="5">KCTC 62575</strain>
    </source>
</reference>
<evidence type="ECO:0000313" key="5">
    <source>
        <dbReference type="EMBL" id="MFC2995519.1"/>
    </source>
</evidence>
<dbReference type="OrthoDB" id="7059210at2"/>
<reference evidence="8" key="3">
    <citation type="journal article" date="2019" name="Int. J. Syst. Evol. Microbiol.">
        <title>The Global Catalogue of Microorganisms (GCM) 10K type strain sequencing project: providing services to taxonomists for standard genome sequencing and annotation.</title>
        <authorList>
            <consortium name="The Broad Institute Genomics Platform"/>
            <consortium name="The Broad Institute Genome Sequencing Center for Infectious Disease"/>
            <person name="Wu L."/>
            <person name="Ma J."/>
        </authorList>
    </citation>
    <scope>NUCLEOTIDE SEQUENCE [LARGE SCALE GENOMIC DNA]</scope>
    <source>
        <strain evidence="8">KCTC 62575</strain>
    </source>
</reference>
<evidence type="ECO:0000256" key="2">
    <source>
        <dbReference type="ARBA" id="ARBA00022801"/>
    </source>
</evidence>
<evidence type="ECO:0000256" key="1">
    <source>
        <dbReference type="ARBA" id="ARBA00006538"/>
    </source>
</evidence>
<dbReference type="GO" id="GO:0009062">
    <property type="term" value="P:fatty acid catabolic process"/>
    <property type="evidence" value="ECO:0007669"/>
    <property type="project" value="TreeGrafter"/>
</dbReference>
<gene>
    <name evidence="5" type="ORF">ACFODO_09605</name>
    <name evidence="6" type="ORF">C9E89_010860</name>
</gene>
<dbReference type="Proteomes" id="UP001595455">
    <property type="component" value="Unassembled WGS sequence"/>
</dbReference>
<feature type="domain" description="Acyl-CoA thioesterase-like C-terminal" evidence="4">
    <location>
        <begin position="133"/>
        <end position="263"/>
    </location>
</feature>
<organism evidence="6 7">
    <name type="scientific">Acinetobacter sichuanensis</name>
    <dbReference type="NCBI Taxonomy" id="2136183"/>
    <lineage>
        <taxon>Bacteria</taxon>
        <taxon>Pseudomonadati</taxon>
        <taxon>Pseudomonadota</taxon>
        <taxon>Gammaproteobacteria</taxon>
        <taxon>Moraxellales</taxon>
        <taxon>Moraxellaceae</taxon>
        <taxon>Acinetobacter</taxon>
    </lineage>
</organism>
<dbReference type="InterPro" id="IPR049449">
    <property type="entry name" value="TesB_ACOT8-like_N"/>
</dbReference>
<feature type="domain" description="Acyl-CoA thioesterase-like N-terminal HotDog" evidence="3">
    <location>
        <begin position="20"/>
        <end position="103"/>
    </location>
</feature>
<dbReference type="InterPro" id="IPR049450">
    <property type="entry name" value="ACOT8-like_C"/>
</dbReference>
<dbReference type="EMBL" id="PYIX02000016">
    <property type="protein sequence ID" value="RFC83486.1"/>
    <property type="molecule type" value="Genomic_DNA"/>
</dbReference>
<keyword evidence="8" id="KW-1185">Reference proteome</keyword>
<dbReference type="InterPro" id="IPR029069">
    <property type="entry name" value="HotDog_dom_sf"/>
</dbReference>
<dbReference type="Proteomes" id="UP000240957">
    <property type="component" value="Unassembled WGS sequence"/>
</dbReference>
<dbReference type="SUPFAM" id="SSF54637">
    <property type="entry name" value="Thioesterase/thiol ester dehydrase-isomerase"/>
    <property type="match status" value="2"/>
</dbReference>
<dbReference type="GO" id="GO:0005829">
    <property type="term" value="C:cytosol"/>
    <property type="evidence" value="ECO:0007669"/>
    <property type="project" value="TreeGrafter"/>
</dbReference>
<dbReference type="AlphaFoldDB" id="A0A371YPU7"/>
<reference evidence="6 7" key="2">
    <citation type="submission" date="2018-08" db="EMBL/GenBank/DDBJ databases">
        <title>The draft genome of Acinetobacter sichuanensis strain WCHAc060041.</title>
        <authorList>
            <person name="Qin J."/>
            <person name="Feng Y."/>
            <person name="Zong Z."/>
        </authorList>
    </citation>
    <scope>NUCLEOTIDE SEQUENCE [LARGE SCALE GENOMIC DNA]</scope>
    <source>
        <strain evidence="6 7">WCHAc060041</strain>
    </source>
</reference>
<dbReference type="Pfam" id="PF20789">
    <property type="entry name" value="4HBT_3C"/>
    <property type="match status" value="1"/>
</dbReference>
<comment type="caution">
    <text evidence="6">The sequence shown here is derived from an EMBL/GenBank/DDBJ whole genome shotgun (WGS) entry which is preliminary data.</text>
</comment>
<proteinExistence type="inferred from homology"/>
<evidence type="ECO:0000259" key="4">
    <source>
        <dbReference type="Pfam" id="PF20789"/>
    </source>
</evidence>
<protein>
    <submittedName>
        <fullName evidence="6">Thioesterase family protein</fullName>
    </submittedName>
</protein>